<organism evidence="7 8">
    <name type="scientific">Pontibacter diazotrophicus</name>
    <dbReference type="NCBI Taxonomy" id="1400979"/>
    <lineage>
        <taxon>Bacteria</taxon>
        <taxon>Pseudomonadati</taxon>
        <taxon>Bacteroidota</taxon>
        <taxon>Cytophagia</taxon>
        <taxon>Cytophagales</taxon>
        <taxon>Hymenobacteraceae</taxon>
        <taxon>Pontibacter</taxon>
    </lineage>
</organism>
<feature type="transmembrane region" description="Helical" evidence="5">
    <location>
        <begin position="62"/>
        <end position="82"/>
    </location>
</feature>
<evidence type="ECO:0000256" key="1">
    <source>
        <dbReference type="ARBA" id="ARBA00004141"/>
    </source>
</evidence>
<dbReference type="PANTHER" id="PTHR31157:SF1">
    <property type="entry name" value="SCP DOMAIN-CONTAINING PROTEIN"/>
    <property type="match status" value="1"/>
</dbReference>
<keyword evidence="2 5" id="KW-0812">Transmembrane</keyword>
<dbReference type="CDD" id="cd05379">
    <property type="entry name" value="CAP_bacterial"/>
    <property type="match status" value="1"/>
</dbReference>
<feature type="transmembrane region" description="Helical" evidence="5">
    <location>
        <begin position="103"/>
        <end position="128"/>
    </location>
</feature>
<dbReference type="Pfam" id="PF02674">
    <property type="entry name" value="Colicin_V"/>
    <property type="match status" value="1"/>
</dbReference>
<keyword evidence="8" id="KW-1185">Reference proteome</keyword>
<feature type="domain" description="SCP" evidence="6">
    <location>
        <begin position="201"/>
        <end position="316"/>
    </location>
</feature>
<dbReference type="Gene3D" id="3.40.33.10">
    <property type="entry name" value="CAP"/>
    <property type="match status" value="1"/>
</dbReference>
<dbReference type="Pfam" id="PF00188">
    <property type="entry name" value="CAP"/>
    <property type="match status" value="1"/>
</dbReference>
<dbReference type="AlphaFoldDB" id="A0A3D8L9A6"/>
<proteinExistence type="predicted"/>
<protein>
    <submittedName>
        <fullName evidence="7">Colicin V production protein</fullName>
    </submittedName>
</protein>
<dbReference type="EMBL" id="QRGR01000019">
    <property type="protein sequence ID" value="RDV13990.1"/>
    <property type="molecule type" value="Genomic_DNA"/>
</dbReference>
<dbReference type="GO" id="GO:0016020">
    <property type="term" value="C:membrane"/>
    <property type="evidence" value="ECO:0007669"/>
    <property type="project" value="UniProtKB-SubCell"/>
</dbReference>
<keyword evidence="4 5" id="KW-0472">Membrane</keyword>
<evidence type="ECO:0000313" key="8">
    <source>
        <dbReference type="Proteomes" id="UP000256708"/>
    </source>
</evidence>
<evidence type="ECO:0000256" key="5">
    <source>
        <dbReference type="SAM" id="Phobius"/>
    </source>
</evidence>
<dbReference type="GO" id="GO:0009403">
    <property type="term" value="P:toxin biosynthetic process"/>
    <property type="evidence" value="ECO:0007669"/>
    <property type="project" value="InterPro"/>
</dbReference>
<gene>
    <name evidence="7" type="ORF">DXT99_16965</name>
</gene>
<evidence type="ECO:0000256" key="3">
    <source>
        <dbReference type="ARBA" id="ARBA00022989"/>
    </source>
</evidence>
<evidence type="ECO:0000313" key="7">
    <source>
        <dbReference type="EMBL" id="RDV13990.1"/>
    </source>
</evidence>
<comment type="subcellular location">
    <subcellularLocation>
        <location evidence="1">Membrane</location>
        <topology evidence="1">Multi-pass membrane protein</topology>
    </subcellularLocation>
</comment>
<accession>A0A3D8L9A6</accession>
<dbReference type="Proteomes" id="UP000256708">
    <property type="component" value="Unassembled WGS sequence"/>
</dbReference>
<dbReference type="SUPFAM" id="SSF55797">
    <property type="entry name" value="PR-1-like"/>
    <property type="match status" value="1"/>
</dbReference>
<evidence type="ECO:0000259" key="6">
    <source>
        <dbReference type="Pfam" id="PF00188"/>
    </source>
</evidence>
<sequence length="318" mass="35426">MNLIDILLLIIILSSAITGWHRGFILGLLDLIRWIGSLLIGLRFYPYAAGWLEELVNWSTTWILPVAFLLVTFTASLLLHYLGSLLLQNLPHTLHKRSFNKALGLVPGVFSGLVTAVILAALLLAIPLPQSMEATVQNSKLANRFAAHTERIEMALAPVFEDAAQRTLNKLTVQPGSDEFIELPYRVEQATPRPDLEAQMLELLNEERLENGLPPLQADTALREVARQHSEDMFRRGYFSHHSPEGDTPFDRIREANVRFLAAGENLALAPTLTIAHEGLMNSPGHRANILQRRFGRVGIGVLQGGPGRLMITQNFRN</sequence>
<feature type="transmembrane region" description="Helical" evidence="5">
    <location>
        <begin position="6"/>
        <end position="24"/>
    </location>
</feature>
<dbReference type="RefSeq" id="WP_115566769.1">
    <property type="nucleotide sequence ID" value="NZ_QRGR01000019.1"/>
</dbReference>
<dbReference type="InterPro" id="IPR003825">
    <property type="entry name" value="Colicin-V_CvpA"/>
</dbReference>
<dbReference type="InterPro" id="IPR014044">
    <property type="entry name" value="CAP_dom"/>
</dbReference>
<name>A0A3D8L9A6_9BACT</name>
<evidence type="ECO:0000256" key="2">
    <source>
        <dbReference type="ARBA" id="ARBA00022692"/>
    </source>
</evidence>
<reference evidence="8" key="1">
    <citation type="submission" date="2018-08" db="EMBL/GenBank/DDBJ databases">
        <authorList>
            <person name="Liu Z.-W."/>
            <person name="Du Z.-J."/>
        </authorList>
    </citation>
    <scope>NUCLEOTIDE SEQUENCE [LARGE SCALE GENOMIC DNA]</scope>
    <source>
        <strain evidence="8">H4X</strain>
    </source>
</reference>
<comment type="caution">
    <text evidence="7">The sequence shown here is derived from an EMBL/GenBank/DDBJ whole genome shotgun (WGS) entry which is preliminary data.</text>
</comment>
<dbReference type="InterPro" id="IPR035940">
    <property type="entry name" value="CAP_sf"/>
</dbReference>
<dbReference type="PANTHER" id="PTHR31157">
    <property type="entry name" value="SCP DOMAIN-CONTAINING PROTEIN"/>
    <property type="match status" value="1"/>
</dbReference>
<evidence type="ECO:0000256" key="4">
    <source>
        <dbReference type="ARBA" id="ARBA00023136"/>
    </source>
</evidence>
<dbReference type="OrthoDB" id="982527at2"/>
<keyword evidence="3 5" id="KW-1133">Transmembrane helix</keyword>